<dbReference type="AlphaFoldDB" id="A0A5S5D156"/>
<protein>
    <submittedName>
        <fullName evidence="1">Uncharacterized protein</fullName>
    </submittedName>
</protein>
<reference evidence="1 2" key="1">
    <citation type="submission" date="2019-07" db="EMBL/GenBank/DDBJ databases">
        <title>Genomic Encyclopedia of Archaeal and Bacterial Type Strains, Phase II (KMG-II): from individual species to whole genera.</title>
        <authorList>
            <person name="Goeker M."/>
        </authorList>
    </citation>
    <scope>NUCLEOTIDE SEQUENCE [LARGE SCALE GENOMIC DNA]</scope>
    <source>
        <strain evidence="1 2">DSM 46842</strain>
    </source>
</reference>
<organism evidence="1 2">
    <name type="scientific">Blastococcus xanthinilyticus</name>
    <dbReference type="NCBI Taxonomy" id="1564164"/>
    <lineage>
        <taxon>Bacteria</taxon>
        <taxon>Bacillati</taxon>
        <taxon>Actinomycetota</taxon>
        <taxon>Actinomycetes</taxon>
        <taxon>Geodermatophilales</taxon>
        <taxon>Geodermatophilaceae</taxon>
        <taxon>Blastococcus</taxon>
    </lineage>
</organism>
<dbReference type="RefSeq" id="WP_166532626.1">
    <property type="nucleotide sequence ID" value="NZ_VNHW01000004.1"/>
</dbReference>
<comment type="caution">
    <text evidence="1">The sequence shown here is derived from an EMBL/GenBank/DDBJ whole genome shotgun (WGS) entry which is preliminary data.</text>
</comment>
<name>A0A5S5D156_9ACTN</name>
<accession>A0A5S5D156</accession>
<keyword evidence="2" id="KW-1185">Reference proteome</keyword>
<sequence length="82" mass="8496">MTTAHWSAPDIAGDILAAAHRPGLPEPVAVHVRPELRARLCGADGADELVTSLAGVPFVVDEEIPGVPGFEIHRAPPEGAVT</sequence>
<dbReference type="EMBL" id="VNHW01000004">
    <property type="protein sequence ID" value="TYP88502.1"/>
    <property type="molecule type" value="Genomic_DNA"/>
</dbReference>
<gene>
    <name evidence="1" type="ORF">BD833_104207</name>
</gene>
<proteinExistence type="predicted"/>
<evidence type="ECO:0000313" key="2">
    <source>
        <dbReference type="Proteomes" id="UP000322499"/>
    </source>
</evidence>
<evidence type="ECO:0000313" key="1">
    <source>
        <dbReference type="EMBL" id="TYP88502.1"/>
    </source>
</evidence>
<dbReference type="Proteomes" id="UP000322499">
    <property type="component" value="Unassembled WGS sequence"/>
</dbReference>